<sequence>VIDQSSVCEAGYSVSNSTSNKMENSDSRSEVAIASEPKTVAEQRHYHDKSSEDREMDDFHDSVYKERVNKEIIQSIGKKKIRDQESLTTLPEEERPQDLNLDAQSRNNTSSEVSANSDGSKLPPEGKICSETNSKCKKSVGKLKQELFTPELSSQEPSIEEYHTTEIPETSCPGKVTSGSKSHGSAIDSNLEESETRSFASSPDDNKSYDGDTNDNGDFDVNQLPVENFFDDDSRGEDANATRDNENDDEFSDNNEEEDDGGYCGFSNDDEGYYYDLNTGETYTKSEYRYSIRAY</sequence>
<dbReference type="AlphaFoldDB" id="A0A9N9H133"/>
<gene>
    <name evidence="2" type="ORF">ALEPTO_LOCUS9831</name>
</gene>
<comment type="caution">
    <text evidence="2">The sequence shown here is derived from an EMBL/GenBank/DDBJ whole genome shotgun (WGS) entry which is preliminary data.</text>
</comment>
<evidence type="ECO:0000313" key="3">
    <source>
        <dbReference type="Proteomes" id="UP000789508"/>
    </source>
</evidence>
<dbReference type="OrthoDB" id="2441119at2759"/>
<reference evidence="2" key="1">
    <citation type="submission" date="2021-06" db="EMBL/GenBank/DDBJ databases">
        <authorList>
            <person name="Kallberg Y."/>
            <person name="Tangrot J."/>
            <person name="Rosling A."/>
        </authorList>
    </citation>
    <scope>NUCLEOTIDE SEQUENCE</scope>
    <source>
        <strain evidence="2">FL130A</strain>
    </source>
</reference>
<feature type="compositionally biased region" description="Basic and acidic residues" evidence="1">
    <location>
        <begin position="232"/>
        <end position="245"/>
    </location>
</feature>
<feature type="compositionally biased region" description="Basic and acidic residues" evidence="1">
    <location>
        <begin position="39"/>
        <end position="70"/>
    </location>
</feature>
<evidence type="ECO:0000256" key="1">
    <source>
        <dbReference type="SAM" id="MobiDB-lite"/>
    </source>
</evidence>
<feature type="compositionally biased region" description="Polar residues" evidence="1">
    <location>
        <begin position="1"/>
        <end position="22"/>
    </location>
</feature>
<feature type="non-terminal residue" evidence="2">
    <location>
        <position position="1"/>
    </location>
</feature>
<feature type="compositionally biased region" description="Acidic residues" evidence="1">
    <location>
        <begin position="246"/>
        <end position="261"/>
    </location>
</feature>
<proteinExistence type="predicted"/>
<evidence type="ECO:0000313" key="2">
    <source>
        <dbReference type="EMBL" id="CAG8644920.1"/>
    </source>
</evidence>
<dbReference type="Proteomes" id="UP000789508">
    <property type="component" value="Unassembled WGS sequence"/>
</dbReference>
<name>A0A9N9H133_9GLOM</name>
<keyword evidence="3" id="KW-1185">Reference proteome</keyword>
<accession>A0A9N9H133</accession>
<dbReference type="EMBL" id="CAJVPS010008695">
    <property type="protein sequence ID" value="CAG8644920.1"/>
    <property type="molecule type" value="Genomic_DNA"/>
</dbReference>
<feature type="compositionally biased region" description="Polar residues" evidence="1">
    <location>
        <begin position="102"/>
        <end position="119"/>
    </location>
</feature>
<feature type="region of interest" description="Disordered" evidence="1">
    <location>
        <begin position="1"/>
        <end position="270"/>
    </location>
</feature>
<protein>
    <submittedName>
        <fullName evidence="2">12227_t:CDS:1</fullName>
    </submittedName>
</protein>
<organism evidence="2 3">
    <name type="scientific">Ambispora leptoticha</name>
    <dbReference type="NCBI Taxonomy" id="144679"/>
    <lineage>
        <taxon>Eukaryota</taxon>
        <taxon>Fungi</taxon>
        <taxon>Fungi incertae sedis</taxon>
        <taxon>Mucoromycota</taxon>
        <taxon>Glomeromycotina</taxon>
        <taxon>Glomeromycetes</taxon>
        <taxon>Archaeosporales</taxon>
        <taxon>Ambisporaceae</taxon>
        <taxon>Ambispora</taxon>
    </lineage>
</organism>